<protein>
    <submittedName>
        <fullName evidence="1">Unnamed protein product</fullName>
    </submittedName>
</protein>
<reference evidence="1" key="1">
    <citation type="submission" date="2023-04" db="EMBL/GenBank/DDBJ databases">
        <title>Ambrosiozyma monospora NBRC 10751.</title>
        <authorList>
            <person name="Ichikawa N."/>
            <person name="Sato H."/>
            <person name="Tonouchi N."/>
        </authorList>
    </citation>
    <scope>NUCLEOTIDE SEQUENCE</scope>
    <source>
        <strain evidence="1">NBRC 10751</strain>
    </source>
</reference>
<dbReference type="Proteomes" id="UP001165064">
    <property type="component" value="Unassembled WGS sequence"/>
</dbReference>
<gene>
    <name evidence="1" type="ORF">Amon02_001267500</name>
</gene>
<comment type="caution">
    <text evidence="1">The sequence shown here is derived from an EMBL/GenBank/DDBJ whole genome shotgun (WGS) entry which is preliminary data.</text>
</comment>
<accession>A0ACB5UA76</accession>
<dbReference type="EMBL" id="BSXS01015120">
    <property type="protein sequence ID" value="GMF06392.1"/>
    <property type="molecule type" value="Genomic_DNA"/>
</dbReference>
<proteinExistence type="predicted"/>
<organism evidence="1 2">
    <name type="scientific">Ambrosiozyma monospora</name>
    <name type="common">Yeast</name>
    <name type="synonym">Endomycopsis monosporus</name>
    <dbReference type="NCBI Taxonomy" id="43982"/>
    <lineage>
        <taxon>Eukaryota</taxon>
        <taxon>Fungi</taxon>
        <taxon>Dikarya</taxon>
        <taxon>Ascomycota</taxon>
        <taxon>Saccharomycotina</taxon>
        <taxon>Pichiomycetes</taxon>
        <taxon>Pichiales</taxon>
        <taxon>Pichiaceae</taxon>
        <taxon>Ambrosiozyma</taxon>
    </lineage>
</organism>
<evidence type="ECO:0000313" key="2">
    <source>
        <dbReference type="Proteomes" id="UP001165064"/>
    </source>
</evidence>
<keyword evidence="2" id="KW-1185">Reference proteome</keyword>
<sequence length="130" mass="14386">MIQNLKMEFTQKVNEANDRIVELEKEKEGSALKIKELKQQLVVAQSASVKASHSRQNSDASARQRSLSGTSTPIGSPGLMATSSPKSIGNETSTLSLRSKVAYENQLLPSKPQSNNWRLDSLIKLNYKRN</sequence>
<evidence type="ECO:0000313" key="1">
    <source>
        <dbReference type="EMBL" id="GMF06392.1"/>
    </source>
</evidence>
<name>A0ACB5UA76_AMBMO</name>